<protein>
    <recommendedName>
        <fullName evidence="3">RloB domain-containing protein</fullName>
    </recommendedName>
</protein>
<evidence type="ECO:0000313" key="1">
    <source>
        <dbReference type="EMBL" id="KKU25077.1"/>
    </source>
</evidence>
<dbReference type="AlphaFoldDB" id="A0A0G1NXL2"/>
<evidence type="ECO:0000313" key="2">
    <source>
        <dbReference type="Proteomes" id="UP000034643"/>
    </source>
</evidence>
<evidence type="ECO:0008006" key="3">
    <source>
        <dbReference type="Google" id="ProtNLM"/>
    </source>
</evidence>
<gene>
    <name evidence="1" type="ORF">UX34_C0003G0002</name>
</gene>
<organism evidence="1 2">
    <name type="scientific">Candidatus Woesebacteria bacterium GW2011_GWF1_46_13</name>
    <dbReference type="NCBI Taxonomy" id="1618602"/>
    <lineage>
        <taxon>Bacteria</taxon>
        <taxon>Candidatus Woeseibacteriota</taxon>
    </lineage>
</organism>
<name>A0A0G1NXL2_9BACT</name>
<accession>A0A0G1NXL2</accession>
<dbReference type="Proteomes" id="UP000034643">
    <property type="component" value="Unassembled WGS sequence"/>
</dbReference>
<reference evidence="1 2" key="1">
    <citation type="journal article" date="2015" name="Nature">
        <title>rRNA introns, odd ribosomes, and small enigmatic genomes across a large radiation of phyla.</title>
        <authorList>
            <person name="Brown C.T."/>
            <person name="Hug L.A."/>
            <person name="Thomas B.C."/>
            <person name="Sharon I."/>
            <person name="Castelle C.J."/>
            <person name="Singh A."/>
            <person name="Wilkins M.J."/>
            <person name="Williams K.H."/>
            <person name="Banfield J.F."/>
        </authorList>
    </citation>
    <scope>NUCLEOTIDE SEQUENCE [LARGE SCALE GENOMIC DNA]</scope>
</reference>
<dbReference type="EMBL" id="LCLV01000003">
    <property type="protein sequence ID" value="KKU25077.1"/>
    <property type="molecule type" value="Genomic_DNA"/>
</dbReference>
<sequence length="178" mass="20425">MSRTNPYKKKRRSANRTLLVYGEGFCEEVFLKYLRGTYSYNSGIAVTIRNGKGGGAIEVVVSASKEPGDFGRRVVVLDNDKSVQEMSKVRFEAKSRNIELLENTPCLEALLLAILRKGVSFSKKPPAWCKSEFESNYLDRHKRTEIEEYQKVFPKDMLEKRRKDIPVLNQLILIMEGK</sequence>
<comment type="caution">
    <text evidence="1">The sequence shown here is derived from an EMBL/GenBank/DDBJ whole genome shotgun (WGS) entry which is preliminary data.</text>
</comment>
<proteinExistence type="predicted"/>